<dbReference type="HOGENOM" id="CLU_025147_0_0_1"/>
<evidence type="ECO:0000313" key="2">
    <source>
        <dbReference type="Proteomes" id="UP000017559"/>
    </source>
</evidence>
<protein>
    <submittedName>
        <fullName evidence="1">Uncharacterized protein</fullName>
    </submittedName>
</protein>
<accession>V2WIB0</accession>
<gene>
    <name evidence="1" type="ORF">Moror_9766</name>
</gene>
<dbReference type="KEGG" id="mrr:Moror_9766"/>
<dbReference type="Proteomes" id="UP000017559">
    <property type="component" value="Unassembled WGS sequence"/>
</dbReference>
<dbReference type="EMBL" id="AWSO01000915">
    <property type="protein sequence ID" value="ESK86583.1"/>
    <property type="molecule type" value="Genomic_DNA"/>
</dbReference>
<dbReference type="OrthoDB" id="3005799at2759"/>
<keyword evidence="2" id="KW-1185">Reference proteome</keyword>
<organism evidence="1 2">
    <name type="scientific">Moniliophthora roreri (strain MCA 2997)</name>
    <name type="common">Cocoa frosty pod rot fungus</name>
    <name type="synonym">Crinipellis roreri</name>
    <dbReference type="NCBI Taxonomy" id="1381753"/>
    <lineage>
        <taxon>Eukaryota</taxon>
        <taxon>Fungi</taxon>
        <taxon>Dikarya</taxon>
        <taxon>Basidiomycota</taxon>
        <taxon>Agaricomycotina</taxon>
        <taxon>Agaricomycetes</taxon>
        <taxon>Agaricomycetidae</taxon>
        <taxon>Agaricales</taxon>
        <taxon>Marasmiineae</taxon>
        <taxon>Marasmiaceae</taxon>
        <taxon>Moniliophthora</taxon>
    </lineage>
</organism>
<evidence type="ECO:0000313" key="1">
    <source>
        <dbReference type="EMBL" id="ESK86583.1"/>
    </source>
</evidence>
<comment type="caution">
    <text evidence="1">The sequence shown here is derived from an EMBL/GenBank/DDBJ whole genome shotgun (WGS) entry which is preliminary data.</text>
</comment>
<sequence>MSLYGCSEFTISGGQFTNIHASHNNIMHLTHVQGNLVQCMQQAQKELTRWDDYRHIRTGDVYVTSVIDESEVTEYNETRQGKVIVRVMRRQKVRAHQKISTARIFTGDRLGDMEFLHVQYSGEDAYKTFKHDFDKFSQVKGPYVAQLFGYNNNQNSLLALIFYNTLIPLSHAIFNNKVLCPLLNVYFCHQQPGAQITIGNLWIDPKTGALCQGPQIHLSRSRTRTLYSSTSKSMPNNYFSALSIQTYRDTRAIFDYLTRTVSTLSIIGGIYNACKFYSKEVANQKAVSILTTLAGTIYHKHSQKIIARLPARVRNRLYYYLKRVKVGSDAMRESLVVMKDGSVQFTFTPMDIQHAADMKLQYSVPNRSDLRASWITQAHSMFSQLQIHEDKWDEYYMYYGFYLRFKCKRQHSRPQEKTEFTSSGASVYLFIRPVPQLSDNEEIWRSWAEATKYFWSLDSSGKEEMSEAMQVSLGLPSFTSTMCVYYSRHHQSAYKAIKMVHDYHHFDAATTALACSVGFPILEVVGGDDHFEVLDGMNL</sequence>
<reference evidence="1 2" key="1">
    <citation type="journal article" date="2014" name="BMC Genomics">
        <title>Genome and secretome analysis of the hemibiotrophic fungal pathogen, Moniliophthora roreri, which causes frosty pod rot disease of cacao: mechanisms of the biotrophic and necrotrophic phases.</title>
        <authorList>
            <person name="Meinhardt L.W."/>
            <person name="Costa G.G.L."/>
            <person name="Thomazella D.P.T."/>
            <person name="Teixeira P.J.P.L."/>
            <person name="Carazzolle M.F."/>
            <person name="Schuster S.C."/>
            <person name="Carlson J.E."/>
            <person name="Guiltinan M.J."/>
            <person name="Mieczkowski P."/>
            <person name="Farmer A."/>
            <person name="Ramaraj T."/>
            <person name="Crozier J."/>
            <person name="Davis R.E."/>
            <person name="Shao J."/>
            <person name="Melnick R.L."/>
            <person name="Pereira G.A.G."/>
            <person name="Bailey B.A."/>
        </authorList>
    </citation>
    <scope>NUCLEOTIDE SEQUENCE [LARGE SCALE GENOMIC DNA]</scope>
    <source>
        <strain evidence="1 2">MCA 2997</strain>
    </source>
</reference>
<proteinExistence type="predicted"/>
<name>V2WIB0_MONRO</name>
<dbReference type="AlphaFoldDB" id="V2WIB0"/>